<dbReference type="SUPFAM" id="SSF56672">
    <property type="entry name" value="DNA/RNA polymerases"/>
    <property type="match status" value="1"/>
</dbReference>
<dbReference type="InterPro" id="IPR012337">
    <property type="entry name" value="RNaseH-like_sf"/>
</dbReference>
<evidence type="ECO:0000313" key="5">
    <source>
        <dbReference type="Proteomes" id="UP000230750"/>
    </source>
</evidence>
<dbReference type="PROSITE" id="PS50994">
    <property type="entry name" value="INTEGRASE"/>
    <property type="match status" value="1"/>
</dbReference>
<accession>A0A2G8JTE5</accession>
<proteinExistence type="predicted"/>
<dbReference type="Pfam" id="PF00665">
    <property type="entry name" value="rve"/>
    <property type="match status" value="1"/>
</dbReference>
<dbReference type="CDD" id="cd09274">
    <property type="entry name" value="RNase_HI_RT_Ty3"/>
    <property type="match status" value="1"/>
</dbReference>
<name>A0A2G8JTE5_STIJA</name>
<dbReference type="OrthoDB" id="4369127at2759"/>
<dbReference type="Pfam" id="PF17919">
    <property type="entry name" value="RT_RNaseH_2"/>
    <property type="match status" value="1"/>
</dbReference>
<dbReference type="FunFam" id="3.30.70.270:FF:000003">
    <property type="entry name" value="Transposon Ty3-G Gag-Pol polyprotein"/>
    <property type="match status" value="1"/>
</dbReference>
<dbReference type="CDD" id="cd01647">
    <property type="entry name" value="RT_LTR"/>
    <property type="match status" value="1"/>
</dbReference>
<dbReference type="InterPro" id="IPR041588">
    <property type="entry name" value="Integrase_H2C2"/>
</dbReference>
<dbReference type="InterPro" id="IPR043502">
    <property type="entry name" value="DNA/RNA_pol_sf"/>
</dbReference>
<dbReference type="FunFam" id="3.10.20.370:FF:000001">
    <property type="entry name" value="Retrovirus-related Pol polyprotein from transposon 17.6-like protein"/>
    <property type="match status" value="1"/>
</dbReference>
<dbReference type="InterPro" id="IPR050951">
    <property type="entry name" value="Retrovirus_Pol_polyprotein"/>
</dbReference>
<evidence type="ECO:0000313" key="4">
    <source>
        <dbReference type="EMBL" id="PIK38979.1"/>
    </source>
</evidence>
<feature type="region of interest" description="Disordered" evidence="1">
    <location>
        <begin position="731"/>
        <end position="817"/>
    </location>
</feature>
<feature type="domain" description="Reverse transcriptase" evidence="2">
    <location>
        <begin position="1"/>
        <end position="82"/>
    </location>
</feature>
<dbReference type="InterPro" id="IPR036397">
    <property type="entry name" value="RNaseH_sf"/>
</dbReference>
<comment type="caution">
    <text evidence="4">The sequence shown here is derived from an EMBL/GenBank/DDBJ whole genome shotgun (WGS) entry which is preliminary data.</text>
</comment>
<dbReference type="Pfam" id="PF00078">
    <property type="entry name" value="RVT_1"/>
    <property type="match status" value="1"/>
</dbReference>
<feature type="compositionally biased region" description="Basic residues" evidence="1">
    <location>
        <begin position="795"/>
        <end position="817"/>
    </location>
</feature>
<evidence type="ECO:0000259" key="2">
    <source>
        <dbReference type="PROSITE" id="PS50878"/>
    </source>
</evidence>
<dbReference type="InterPro" id="IPR001584">
    <property type="entry name" value="Integrase_cat-core"/>
</dbReference>
<dbReference type="InterPro" id="IPR000477">
    <property type="entry name" value="RT_dom"/>
</dbReference>
<dbReference type="Gene3D" id="3.10.20.370">
    <property type="match status" value="1"/>
</dbReference>
<dbReference type="Proteomes" id="UP000230750">
    <property type="component" value="Unassembled WGS sequence"/>
</dbReference>
<dbReference type="FunFam" id="1.10.340.70:FF:000001">
    <property type="entry name" value="Retrovirus-related Pol polyprotein from transposon gypsy-like Protein"/>
    <property type="match status" value="1"/>
</dbReference>
<keyword evidence="5" id="KW-1185">Reference proteome</keyword>
<gene>
    <name evidence="4" type="ORF">BSL78_24177</name>
</gene>
<evidence type="ECO:0000259" key="3">
    <source>
        <dbReference type="PROSITE" id="PS50994"/>
    </source>
</evidence>
<reference evidence="4 5" key="1">
    <citation type="journal article" date="2017" name="PLoS Biol.">
        <title>The sea cucumber genome provides insights into morphological evolution and visceral regeneration.</title>
        <authorList>
            <person name="Zhang X."/>
            <person name="Sun L."/>
            <person name="Yuan J."/>
            <person name="Sun Y."/>
            <person name="Gao Y."/>
            <person name="Zhang L."/>
            <person name="Li S."/>
            <person name="Dai H."/>
            <person name="Hamel J.F."/>
            <person name="Liu C."/>
            <person name="Yu Y."/>
            <person name="Liu S."/>
            <person name="Lin W."/>
            <person name="Guo K."/>
            <person name="Jin S."/>
            <person name="Xu P."/>
            <person name="Storey K.B."/>
            <person name="Huan P."/>
            <person name="Zhang T."/>
            <person name="Zhou Y."/>
            <person name="Zhang J."/>
            <person name="Lin C."/>
            <person name="Li X."/>
            <person name="Xing L."/>
            <person name="Huo D."/>
            <person name="Sun M."/>
            <person name="Wang L."/>
            <person name="Mercier A."/>
            <person name="Li F."/>
            <person name="Yang H."/>
            <person name="Xiang J."/>
        </authorList>
    </citation>
    <scope>NUCLEOTIDE SEQUENCE [LARGE SCALE GENOMIC DNA]</scope>
    <source>
        <strain evidence="4">Shaxun</strain>
        <tissue evidence="4">Muscle</tissue>
    </source>
</reference>
<organism evidence="4 5">
    <name type="scientific">Stichopus japonicus</name>
    <name type="common">Sea cucumber</name>
    <dbReference type="NCBI Taxonomy" id="307972"/>
    <lineage>
        <taxon>Eukaryota</taxon>
        <taxon>Metazoa</taxon>
        <taxon>Echinodermata</taxon>
        <taxon>Eleutherozoa</taxon>
        <taxon>Echinozoa</taxon>
        <taxon>Holothuroidea</taxon>
        <taxon>Aspidochirotacea</taxon>
        <taxon>Aspidochirotida</taxon>
        <taxon>Stichopodidae</taxon>
        <taxon>Apostichopus</taxon>
    </lineage>
</organism>
<dbReference type="PANTHER" id="PTHR37984">
    <property type="entry name" value="PROTEIN CBG26694"/>
    <property type="match status" value="1"/>
</dbReference>
<feature type="compositionally biased region" description="Acidic residues" evidence="1">
    <location>
        <begin position="739"/>
        <end position="748"/>
    </location>
</feature>
<dbReference type="Gene3D" id="3.30.70.270">
    <property type="match status" value="2"/>
</dbReference>
<dbReference type="InterPro" id="IPR041577">
    <property type="entry name" value="RT_RNaseH_2"/>
</dbReference>
<dbReference type="GO" id="GO:0003676">
    <property type="term" value="F:nucleic acid binding"/>
    <property type="evidence" value="ECO:0007669"/>
    <property type="project" value="InterPro"/>
</dbReference>
<dbReference type="AlphaFoldDB" id="A0A2G8JTE5"/>
<dbReference type="Gene3D" id="3.30.420.10">
    <property type="entry name" value="Ribonuclease H-like superfamily/Ribonuclease H"/>
    <property type="match status" value="1"/>
</dbReference>
<feature type="domain" description="Integrase catalytic" evidence="3">
    <location>
        <begin position="490"/>
        <end position="648"/>
    </location>
</feature>
<dbReference type="SUPFAM" id="SSF53098">
    <property type="entry name" value="Ribonuclease H-like"/>
    <property type="match status" value="1"/>
</dbReference>
<sequence>MPQGLCNSPSTFQRIMELIFGDLNLSEVILYLGDILVFSSTFGEHLERLEKVFERLQKYGLKLKGEKCDLFQREVKHLGHVVNADGVSVDPDKVDRIVNWPVPTNISELSSFLGLASYYRRFVPDFAKLASPLHAIAGNRGARKGKHVKPQPQFEWTPRADESFKQLKALLSTAPVLAYPDFDRVFVLEVDASLRGLRACLLQADSDGQLHPVVYASRGLRGAEKNYSDFSSFKIELLALKWAVVDKFRGYLTGAKCTVYTDNNPLAHLQTARLGATEQRWAAQLAPFNLEIKCQPGRLNKCADALSRCPSNLPPPSESCSMFPAEIVKEVTENKRADRVYPCVFPSFTYAQLSQFQQADPALHVVCAAWKSGEVPIDDDKLSIPGIKGWMKEMSKFTEHNGVMYRQGLESDDGICRQLLVPPDLRRQLLQMTHDDWGHQGVNRTYNVLRRRCFWPGLHKDIQSHIRKCFVCVTSKASSPKVRTPRRHLIAFRPQELVAIDFLKLDRGKGGYEDVLVMTDAFTKYAQAFPCRNQTATTVARTLRDQWFSHYGVPLRIHSDQGRNFESHLIREVCKLYGIQKSHTTPYHPQGNGQTEQFNRTLCGMIRSIDPASRRKWPELLSHLVFLYNCTPHRVTGMTPHRLMFGREPHTPIDQLLANTEEEWGEEFVLLKKCACTDRHKLEDLFHRDPFIVVSVSAEGDVYKIRPVLGGPEQTVNRKLLIEDPREPLVFDDNVNIDNSDDDDDDRDESCGREHDSEDEDNRDEEPYGILPPIWLFDQTDNHGDHAPPLQAFRRSQRINKGQHRNVAHRPRSVLPS</sequence>
<dbReference type="PROSITE" id="PS50878">
    <property type="entry name" value="RT_POL"/>
    <property type="match status" value="1"/>
</dbReference>
<dbReference type="Gene3D" id="1.10.340.70">
    <property type="match status" value="1"/>
</dbReference>
<evidence type="ECO:0000256" key="1">
    <source>
        <dbReference type="SAM" id="MobiDB-lite"/>
    </source>
</evidence>
<dbReference type="InterPro" id="IPR043128">
    <property type="entry name" value="Rev_trsase/Diguanyl_cyclase"/>
</dbReference>
<dbReference type="FunFam" id="3.30.70.270:FF:000020">
    <property type="entry name" value="Transposon Tf2-6 polyprotein-like Protein"/>
    <property type="match status" value="1"/>
</dbReference>
<protein>
    <submittedName>
        <fullName evidence="4">Putative transposon Ty3-I Gag-Pol polyprotein</fullName>
    </submittedName>
</protein>
<dbReference type="EMBL" id="MRZV01001293">
    <property type="protein sequence ID" value="PIK38979.1"/>
    <property type="molecule type" value="Genomic_DNA"/>
</dbReference>
<dbReference type="FunFam" id="3.30.420.10:FF:000032">
    <property type="entry name" value="Retrovirus-related Pol polyprotein from transposon 297-like Protein"/>
    <property type="match status" value="1"/>
</dbReference>
<dbReference type="PANTHER" id="PTHR37984:SF15">
    <property type="entry name" value="INTEGRASE CATALYTIC DOMAIN-CONTAINING PROTEIN"/>
    <property type="match status" value="1"/>
</dbReference>
<dbReference type="Pfam" id="PF17921">
    <property type="entry name" value="Integrase_H2C2"/>
    <property type="match status" value="1"/>
</dbReference>
<dbReference type="GO" id="GO:0015074">
    <property type="term" value="P:DNA integration"/>
    <property type="evidence" value="ECO:0007669"/>
    <property type="project" value="InterPro"/>
</dbReference>